<gene>
    <name evidence="1" type="ORF">AOPFMNJM_2166</name>
</gene>
<name>A0ABQ4SWC6_9HYPH</name>
<comment type="caution">
    <text evidence="1">The sequence shown here is derived from an EMBL/GenBank/DDBJ whole genome shotgun (WGS) entry which is preliminary data.</text>
</comment>
<reference evidence="1" key="1">
    <citation type="journal article" date="2021" name="Front. Microbiol.">
        <title>Comprehensive Comparative Genomics and Phenotyping of Methylobacterium Species.</title>
        <authorList>
            <person name="Alessa O."/>
            <person name="Ogura Y."/>
            <person name="Fujitani Y."/>
            <person name="Takami H."/>
            <person name="Hayashi T."/>
            <person name="Sahin N."/>
            <person name="Tani A."/>
        </authorList>
    </citation>
    <scope>NUCLEOTIDE SEQUENCE</scope>
    <source>
        <strain evidence="1">LMG 23639</strain>
    </source>
</reference>
<keyword evidence="2" id="KW-1185">Reference proteome</keyword>
<protein>
    <submittedName>
        <fullName evidence="1">Uncharacterized protein</fullName>
    </submittedName>
</protein>
<evidence type="ECO:0000313" key="2">
    <source>
        <dbReference type="Proteomes" id="UP001055102"/>
    </source>
</evidence>
<sequence length="131" mass="13872">MKTEIKDEVGVTMAGPDNPALAAAKARDLGGDAYLRYTDECRSRGEHALCHEDWAEGHGGKIDPSRITVGRAVLSTGSVGDVSRLQAGILPAGQLSVSDAMVERAQREGADCGQLLDRRVVRAMLEAALRG</sequence>
<reference evidence="1" key="2">
    <citation type="submission" date="2021-08" db="EMBL/GenBank/DDBJ databases">
        <authorList>
            <person name="Tani A."/>
            <person name="Ola A."/>
            <person name="Ogura Y."/>
            <person name="Katsura K."/>
            <person name="Hayashi T."/>
        </authorList>
    </citation>
    <scope>NUCLEOTIDE SEQUENCE</scope>
    <source>
        <strain evidence="1">LMG 23639</strain>
    </source>
</reference>
<accession>A0ABQ4SWC6</accession>
<dbReference type="RefSeq" id="WP_238275763.1">
    <property type="nucleotide sequence ID" value="NZ_BPQR01000036.1"/>
</dbReference>
<dbReference type="Proteomes" id="UP001055102">
    <property type="component" value="Unassembled WGS sequence"/>
</dbReference>
<proteinExistence type="predicted"/>
<evidence type="ECO:0000313" key="1">
    <source>
        <dbReference type="EMBL" id="GJE06844.1"/>
    </source>
</evidence>
<dbReference type="EMBL" id="BPQR01000036">
    <property type="protein sequence ID" value="GJE06844.1"/>
    <property type="molecule type" value="Genomic_DNA"/>
</dbReference>
<organism evidence="1 2">
    <name type="scientific">Methylobacterium jeotgali</name>
    <dbReference type="NCBI Taxonomy" id="381630"/>
    <lineage>
        <taxon>Bacteria</taxon>
        <taxon>Pseudomonadati</taxon>
        <taxon>Pseudomonadota</taxon>
        <taxon>Alphaproteobacteria</taxon>
        <taxon>Hyphomicrobiales</taxon>
        <taxon>Methylobacteriaceae</taxon>
        <taxon>Methylobacterium</taxon>
    </lineage>
</organism>